<dbReference type="AlphaFoldDB" id="A0A2I2KVD8"/>
<keyword evidence="1" id="KW-0378">Hydrolase</keyword>
<dbReference type="EMBL" id="FZMO01000289">
    <property type="protein sequence ID" value="SNQ49643.1"/>
    <property type="molecule type" value="Genomic_DNA"/>
</dbReference>
<evidence type="ECO:0000313" key="1">
    <source>
        <dbReference type="EMBL" id="SNQ49643.1"/>
    </source>
</evidence>
<accession>A0A2I2KVD8</accession>
<organism evidence="1 2">
    <name type="scientific">Frankia canadensis</name>
    <dbReference type="NCBI Taxonomy" id="1836972"/>
    <lineage>
        <taxon>Bacteria</taxon>
        <taxon>Bacillati</taxon>
        <taxon>Actinomycetota</taxon>
        <taxon>Actinomycetes</taxon>
        <taxon>Frankiales</taxon>
        <taxon>Frankiaceae</taxon>
        <taxon>Frankia</taxon>
    </lineage>
</organism>
<dbReference type="InterPro" id="IPR043502">
    <property type="entry name" value="DNA/RNA_pol_sf"/>
</dbReference>
<gene>
    <name evidence="1" type="ORF">FRACA_3590002</name>
</gene>
<dbReference type="Proteomes" id="UP000234331">
    <property type="component" value="Unassembled WGS sequence"/>
</dbReference>
<keyword evidence="1" id="KW-0269">Exonuclease</keyword>
<sequence length="58" mass="6193">MLCLHDELLLHVPAAHADAARVLLHRALAATAAYWAAGSGVRLVADVAVVLRWSDTPH</sequence>
<proteinExistence type="predicted"/>
<evidence type="ECO:0000313" key="2">
    <source>
        <dbReference type="Proteomes" id="UP000234331"/>
    </source>
</evidence>
<reference evidence="1 2" key="1">
    <citation type="submission" date="2017-06" db="EMBL/GenBank/DDBJ databases">
        <authorList>
            <person name="Kim H.J."/>
            <person name="Triplett B.A."/>
        </authorList>
    </citation>
    <scope>NUCLEOTIDE SEQUENCE [LARGE SCALE GENOMIC DNA]</scope>
    <source>
        <strain evidence="1">FRACA_ARgP5</strain>
    </source>
</reference>
<name>A0A2I2KVD8_9ACTN</name>
<dbReference type="SUPFAM" id="SSF56672">
    <property type="entry name" value="DNA/RNA polymerases"/>
    <property type="match status" value="1"/>
</dbReference>
<protein>
    <submittedName>
        <fullName evidence="1">DNA polymerase I family protein with 3'-5'-exonuclease and polymerase domains</fullName>
    </submittedName>
</protein>
<keyword evidence="2" id="KW-1185">Reference proteome</keyword>
<dbReference type="GO" id="GO:0004527">
    <property type="term" value="F:exonuclease activity"/>
    <property type="evidence" value="ECO:0007669"/>
    <property type="project" value="UniProtKB-KW"/>
</dbReference>
<keyword evidence="1" id="KW-0540">Nuclease</keyword>